<dbReference type="HOGENOM" id="CLU_3173684_0_0_11"/>
<keyword evidence="3" id="KW-1185">Reference proteome</keyword>
<evidence type="ECO:0000313" key="2">
    <source>
        <dbReference type="EMBL" id="AIR97153.1"/>
    </source>
</evidence>
<proteinExistence type="predicted"/>
<evidence type="ECO:0000313" key="3">
    <source>
        <dbReference type="Proteomes" id="UP000029482"/>
    </source>
</evidence>
<evidence type="ECO:0000256" key="1">
    <source>
        <dbReference type="SAM" id="MobiDB-lite"/>
    </source>
</evidence>
<dbReference type="EMBL" id="CP009438">
    <property type="protein sequence ID" value="AIR97153.1"/>
    <property type="molecule type" value="Genomic_DNA"/>
</dbReference>
<dbReference type="Proteomes" id="UP000029482">
    <property type="component" value="Chromosome"/>
</dbReference>
<sequence length="47" mass="4983">MSGPRHLSPGTTGDGPEVRGRPPGHVRAGPGQGRMFLADTHDRHRVA</sequence>
<reference evidence="3" key="1">
    <citation type="journal article" date="2015" name="J. Biotechnol.">
        <title>Complete genome sequence of the actinobacterium Streptomyces glaucescens GLA.O (DSM 40922) consisting of a linear chromosome and one linear plasmid.</title>
        <authorList>
            <person name="Ortseifen V."/>
            <person name="Winkler A."/>
            <person name="Albersmeier A."/>
            <person name="Wendler S."/>
            <person name="Puhler A."/>
            <person name="Kalinowski J."/>
            <person name="Ruckert C."/>
        </authorList>
    </citation>
    <scope>NUCLEOTIDE SEQUENCE [LARGE SCALE GENOMIC DNA]</scope>
    <source>
        <strain evidence="3">DSM 40922 / GLA O</strain>
    </source>
</reference>
<protein>
    <submittedName>
        <fullName evidence="2">Uncharacterized protein</fullName>
    </submittedName>
</protein>
<dbReference type="AlphaFoldDB" id="A0A089X246"/>
<gene>
    <name evidence="2" type="ORF">SGLAU_05650</name>
</gene>
<organism evidence="2 3">
    <name type="scientific">Streptomyces glaucescens</name>
    <dbReference type="NCBI Taxonomy" id="1907"/>
    <lineage>
        <taxon>Bacteria</taxon>
        <taxon>Bacillati</taxon>
        <taxon>Actinomycetota</taxon>
        <taxon>Actinomycetes</taxon>
        <taxon>Kitasatosporales</taxon>
        <taxon>Streptomycetaceae</taxon>
        <taxon>Streptomyces</taxon>
    </lineage>
</organism>
<feature type="region of interest" description="Disordered" evidence="1">
    <location>
        <begin position="1"/>
        <end position="47"/>
    </location>
</feature>
<accession>A0A089X246</accession>
<dbReference type="KEGG" id="sgu:SGLAU_05650"/>
<dbReference type="STRING" id="1907.SGLAU_05650"/>
<name>A0A089X246_STRGA</name>
<dbReference type="RefSeq" id="WP_159072767.1">
    <property type="nucleotide sequence ID" value="NZ_CP009438.1"/>
</dbReference>